<proteinExistence type="predicted"/>
<keyword evidence="3" id="KW-1185">Reference proteome</keyword>
<feature type="domain" description="MbtH-like" evidence="1">
    <location>
        <begin position="1"/>
        <end position="51"/>
    </location>
</feature>
<evidence type="ECO:0000313" key="2">
    <source>
        <dbReference type="EMBL" id="AJF63662.1"/>
    </source>
</evidence>
<dbReference type="Proteomes" id="UP000031774">
    <property type="component" value="Chromosome"/>
</dbReference>
<reference evidence="2 3" key="1">
    <citation type="submission" date="2014-12" db="EMBL/GenBank/DDBJ databases">
        <title>Complete genome sequence of Streptomyces vietnamensis strain GIMV4.0001, a genetic manipulable producer of the benzoisochromanequinone antibiotic granaticin.</title>
        <authorList>
            <person name="Deng M.R."/>
            <person name="Guo J."/>
            <person name="Ma L.Y."/>
            <person name="Feng G.D."/>
            <person name="Mo C.Y."/>
            <person name="Zhu H.H."/>
        </authorList>
    </citation>
    <scope>NUCLEOTIDE SEQUENCE [LARGE SCALE GENOMIC DNA]</scope>
    <source>
        <strain evidence="3">GIMV4.0001</strain>
    </source>
</reference>
<evidence type="ECO:0000313" key="3">
    <source>
        <dbReference type="Proteomes" id="UP000031774"/>
    </source>
</evidence>
<dbReference type="GO" id="GO:0019290">
    <property type="term" value="P:siderophore biosynthetic process"/>
    <property type="evidence" value="ECO:0007669"/>
    <property type="project" value="TreeGrafter"/>
</dbReference>
<sequence>MTAATTAPTWSVVVNDEEQRSVWPSDQEPPAGWHTVGFTGTREDCLDHIAADWTDLRPLGLRRRMGER</sequence>
<dbReference type="InterPro" id="IPR005153">
    <property type="entry name" value="MbtH-like_dom"/>
</dbReference>
<dbReference type="RefSeq" id="WP_041127746.1">
    <property type="nucleotide sequence ID" value="NZ_CP010407.1"/>
</dbReference>
<dbReference type="PANTHER" id="PTHR38444">
    <property type="entry name" value="ENTEROBACTIN BIOSYNTHESIS PROTEIN YBDZ"/>
    <property type="match status" value="1"/>
</dbReference>
<dbReference type="EMBL" id="CP010407">
    <property type="protein sequence ID" value="AJF63662.1"/>
    <property type="molecule type" value="Genomic_DNA"/>
</dbReference>
<dbReference type="InterPro" id="IPR037407">
    <property type="entry name" value="MLP_fam"/>
</dbReference>
<dbReference type="GO" id="GO:0005829">
    <property type="term" value="C:cytosol"/>
    <property type="evidence" value="ECO:0007669"/>
    <property type="project" value="TreeGrafter"/>
</dbReference>
<organism evidence="2 3">
    <name type="scientific">Streptomyces vietnamensis</name>
    <dbReference type="NCBI Taxonomy" id="362257"/>
    <lineage>
        <taxon>Bacteria</taxon>
        <taxon>Bacillati</taxon>
        <taxon>Actinomycetota</taxon>
        <taxon>Actinomycetes</taxon>
        <taxon>Kitasatosporales</taxon>
        <taxon>Streptomycetaceae</taxon>
        <taxon>Streptomyces</taxon>
    </lineage>
</organism>
<dbReference type="SUPFAM" id="SSF160582">
    <property type="entry name" value="MbtH-like"/>
    <property type="match status" value="1"/>
</dbReference>
<dbReference type="STRING" id="362257.SVTN_03410"/>
<dbReference type="InterPro" id="IPR038020">
    <property type="entry name" value="MbtH-like_sf"/>
</dbReference>
<accession>A0A0B5HZD4</accession>
<dbReference type="AlphaFoldDB" id="A0A0B5HZD4"/>
<dbReference type="SMART" id="SM00923">
    <property type="entry name" value="MbtH"/>
    <property type="match status" value="1"/>
</dbReference>
<protein>
    <submittedName>
        <fullName evidence="2">Antibiotic synthesis protein MbtH</fullName>
    </submittedName>
</protein>
<dbReference type="HOGENOM" id="CLU_181321_0_1_11"/>
<dbReference type="Gene3D" id="3.90.820.10">
    <property type="entry name" value="Structural Genomics, Unknown Function 30-nov-00 1gh9 Mol_id"/>
    <property type="match status" value="1"/>
</dbReference>
<dbReference type="PANTHER" id="PTHR38444:SF1">
    <property type="entry name" value="ENTEROBACTIN BIOSYNTHESIS PROTEIN YBDZ"/>
    <property type="match status" value="1"/>
</dbReference>
<name>A0A0B5HZD4_9ACTN</name>
<dbReference type="KEGG" id="svt:SVTN_03410"/>
<evidence type="ECO:0000259" key="1">
    <source>
        <dbReference type="SMART" id="SM00923"/>
    </source>
</evidence>
<gene>
    <name evidence="2" type="ORF">SVTN_03410</name>
</gene>
<dbReference type="Pfam" id="PF03621">
    <property type="entry name" value="MbtH"/>
    <property type="match status" value="1"/>
</dbReference>